<name>A0ABP9VXA0_9BACT</name>
<reference evidence="1 2" key="1">
    <citation type="submission" date="2024-02" db="EMBL/GenBank/DDBJ databases">
        <title>Rhodopirellula caenicola NBRC 110016.</title>
        <authorList>
            <person name="Ichikawa N."/>
            <person name="Katano-Makiyama Y."/>
            <person name="Hidaka K."/>
        </authorList>
    </citation>
    <scope>NUCLEOTIDE SEQUENCE [LARGE SCALE GENOMIC DNA]</scope>
    <source>
        <strain evidence="1 2">NBRC 110016</strain>
    </source>
</reference>
<accession>A0ABP9VXA0</accession>
<protein>
    <submittedName>
        <fullName evidence="1">Uncharacterized protein</fullName>
    </submittedName>
</protein>
<dbReference type="EMBL" id="BAABRO010000012">
    <property type="protein sequence ID" value="GAA5509215.1"/>
    <property type="molecule type" value="Genomic_DNA"/>
</dbReference>
<keyword evidence="2" id="KW-1185">Reference proteome</keyword>
<dbReference type="Proteomes" id="UP001416858">
    <property type="component" value="Unassembled WGS sequence"/>
</dbReference>
<comment type="caution">
    <text evidence="1">The sequence shown here is derived from an EMBL/GenBank/DDBJ whole genome shotgun (WGS) entry which is preliminary data.</text>
</comment>
<organism evidence="1 2">
    <name type="scientific">Novipirellula caenicola</name>
    <dbReference type="NCBI Taxonomy" id="1536901"/>
    <lineage>
        <taxon>Bacteria</taxon>
        <taxon>Pseudomonadati</taxon>
        <taxon>Planctomycetota</taxon>
        <taxon>Planctomycetia</taxon>
        <taxon>Pirellulales</taxon>
        <taxon>Pirellulaceae</taxon>
        <taxon>Novipirellula</taxon>
    </lineage>
</organism>
<proteinExistence type="predicted"/>
<evidence type="ECO:0000313" key="2">
    <source>
        <dbReference type="Proteomes" id="UP001416858"/>
    </source>
</evidence>
<gene>
    <name evidence="1" type="ORF">Rcae01_04714</name>
</gene>
<sequence length="129" mass="14328">MLSHVSDCLNFASYASRLGVSNLRHQMATPITLPATLNTEPVACGHTAILRTRMSIRPCQFARSRCGYPIFSSDPSGMTRIRKFTATSLSEHIVPATITVPPTDVARDQDALAIVRYVKRKQWNRENAP</sequence>
<evidence type="ECO:0000313" key="1">
    <source>
        <dbReference type="EMBL" id="GAA5509215.1"/>
    </source>
</evidence>